<reference evidence="2 3" key="1">
    <citation type="submission" date="2015-05" db="EMBL/GenBank/DDBJ databases">
        <title>Comparison of genome.</title>
        <authorList>
            <person name="Zheng Z."/>
            <person name="Sun M."/>
        </authorList>
    </citation>
    <scope>NUCLEOTIDE SEQUENCE [LARGE SCALE GENOMIC DNA]</scope>
    <source>
        <strain evidence="2 3">G25-74</strain>
    </source>
</reference>
<comment type="caution">
    <text evidence="2">The sequence shown here is derived from an EMBL/GenBank/DDBJ whole genome shotgun (WGS) entry which is preliminary data.</text>
</comment>
<name>A0A178A203_9BACI</name>
<keyword evidence="1" id="KW-0812">Transmembrane</keyword>
<dbReference type="STRING" id="217031.ABB05_05205"/>
<dbReference type="EMBL" id="LDJR01000028">
    <property type="protein sequence ID" value="OAK73839.1"/>
    <property type="molecule type" value="Genomic_DNA"/>
</dbReference>
<keyword evidence="1" id="KW-1133">Transmembrane helix</keyword>
<organism evidence="2 3">
    <name type="scientific">Lederbergia galactosidilytica</name>
    <dbReference type="NCBI Taxonomy" id="217031"/>
    <lineage>
        <taxon>Bacteria</taxon>
        <taxon>Bacillati</taxon>
        <taxon>Bacillota</taxon>
        <taxon>Bacilli</taxon>
        <taxon>Bacillales</taxon>
        <taxon>Bacillaceae</taxon>
        <taxon>Lederbergia</taxon>
    </lineage>
</organism>
<accession>A0A178A203</accession>
<gene>
    <name evidence="2" type="ORF">ABB05_05205</name>
</gene>
<evidence type="ECO:0000313" key="2">
    <source>
        <dbReference type="EMBL" id="OAK73839.1"/>
    </source>
</evidence>
<keyword evidence="3" id="KW-1185">Reference proteome</keyword>
<feature type="transmembrane region" description="Helical" evidence="1">
    <location>
        <begin position="20"/>
        <end position="39"/>
    </location>
</feature>
<protein>
    <submittedName>
        <fullName evidence="2">Uncharacterized protein</fullName>
    </submittedName>
</protein>
<evidence type="ECO:0000313" key="3">
    <source>
        <dbReference type="Proteomes" id="UP000077881"/>
    </source>
</evidence>
<dbReference type="PATRIC" id="fig|217031.6.peg.1125"/>
<dbReference type="RefSeq" id="WP_064467768.1">
    <property type="nucleotide sequence ID" value="NZ_LDJR01000028.1"/>
</dbReference>
<dbReference type="OrthoDB" id="2842789at2"/>
<sequence>MRNLAAGKAGILKNRGIVKVLLTTYALLLILAPFIYELLPKEGTEFPRVHEKSLAQNTMKLEQAIYDGRLDEINPEYIREEWQQKYNGKNLKLQQAEEEPVPVVVERKPDNDGVIEGKYIASVIYQGMDFSDKVKTILFDLSNDTLKLEEVGDYFEFTGVISERDFALSQFTESRNIFGEGTIRQVRYIYLRIPKDLQIQEKDDLHFNYTGEVQVD</sequence>
<keyword evidence="1" id="KW-0472">Membrane</keyword>
<dbReference type="Proteomes" id="UP000077881">
    <property type="component" value="Unassembled WGS sequence"/>
</dbReference>
<evidence type="ECO:0000256" key="1">
    <source>
        <dbReference type="SAM" id="Phobius"/>
    </source>
</evidence>
<dbReference type="AlphaFoldDB" id="A0A178A203"/>
<proteinExistence type="predicted"/>